<dbReference type="AlphaFoldDB" id="W6Q8I5"/>
<protein>
    <submittedName>
        <fullName evidence="1">Genomic scaffold, ProqFM164S02</fullName>
    </submittedName>
</protein>
<gene>
    <name evidence="1" type="ORF">PROQFM164_S02g002412</name>
</gene>
<dbReference type="EMBL" id="HG792016">
    <property type="protein sequence ID" value="CDM32261.1"/>
    <property type="molecule type" value="Genomic_DNA"/>
</dbReference>
<accession>W6Q8I5</accession>
<dbReference type="Proteomes" id="UP000030686">
    <property type="component" value="Unassembled WGS sequence"/>
</dbReference>
<evidence type="ECO:0000313" key="1">
    <source>
        <dbReference type="EMBL" id="CDM32261.1"/>
    </source>
</evidence>
<proteinExistence type="predicted"/>
<organism evidence="1 2">
    <name type="scientific">Penicillium roqueforti (strain FM164)</name>
    <dbReference type="NCBI Taxonomy" id="1365484"/>
    <lineage>
        <taxon>Eukaryota</taxon>
        <taxon>Fungi</taxon>
        <taxon>Dikarya</taxon>
        <taxon>Ascomycota</taxon>
        <taxon>Pezizomycotina</taxon>
        <taxon>Eurotiomycetes</taxon>
        <taxon>Eurotiomycetidae</taxon>
        <taxon>Eurotiales</taxon>
        <taxon>Aspergillaceae</taxon>
        <taxon>Penicillium</taxon>
    </lineage>
</organism>
<keyword evidence="2" id="KW-1185">Reference proteome</keyword>
<sequence length="83" mass="9333">MERFTQTESVPTKDKTKLRRGIEPIALIASPWEPDAKNGETNNGVIGCSLLGYSQRHRPRNCEPMFQVANHAQCQRPGHTETT</sequence>
<reference evidence="1" key="1">
    <citation type="journal article" date="2014" name="Nat. Commun.">
        <title>Multiple recent horizontal transfers of a large genomic region in cheese making fungi.</title>
        <authorList>
            <person name="Cheeseman K."/>
            <person name="Ropars J."/>
            <person name="Renault P."/>
            <person name="Dupont J."/>
            <person name="Gouzy J."/>
            <person name="Branca A."/>
            <person name="Abraham A.L."/>
            <person name="Ceppi M."/>
            <person name="Conseiller E."/>
            <person name="Debuchy R."/>
            <person name="Malagnac F."/>
            <person name="Goarin A."/>
            <person name="Silar P."/>
            <person name="Lacoste S."/>
            <person name="Sallet E."/>
            <person name="Bensimon A."/>
            <person name="Giraud T."/>
            <person name="Brygoo Y."/>
        </authorList>
    </citation>
    <scope>NUCLEOTIDE SEQUENCE [LARGE SCALE GENOMIC DNA]</scope>
    <source>
        <strain evidence="1">FM164</strain>
    </source>
</reference>
<evidence type="ECO:0000313" key="2">
    <source>
        <dbReference type="Proteomes" id="UP000030686"/>
    </source>
</evidence>
<name>W6Q8I5_PENRF</name>